<proteinExistence type="predicted"/>
<dbReference type="AlphaFoldDB" id="A0A6J7GRF8"/>
<dbReference type="InterPro" id="IPR050300">
    <property type="entry name" value="GDXG_lipolytic_enzyme"/>
</dbReference>
<accession>A0A6J7GRF8</accession>
<sequence length="319" mass="34333">MSARDKIDPASLPGLDALLEAVPGGFGAFHDPVERRARLATVLSASAEGMPANDRVVTTDRVIPGPLGAPDTQVRIYRPTGVDGVLPGIVYMHGGGMSTGNIDGEDAIAAMYCEQLQCVVVSLEYRLAPENPYPAQIEDCYAGLQWTGLHADEIGLDRERLAVYGGSAGGNLAIAMALMARDRGTPKVSFCMALYPMVDDSSTLPSTREITDIGVWDRDTSIEAWKWYLGGQAADGYAAPLRNPDLSDFPPTYMDVGEVDLVRDETIAFASRLLQSGIPVELHVSPGSYHASEIFSPGVELSDRIWALRIDAFKRAFGK</sequence>
<dbReference type="InterPro" id="IPR013094">
    <property type="entry name" value="AB_hydrolase_3"/>
</dbReference>
<dbReference type="InterPro" id="IPR029058">
    <property type="entry name" value="AB_hydrolase_fold"/>
</dbReference>
<gene>
    <name evidence="3" type="ORF">UFOPK3610_00706</name>
</gene>
<keyword evidence="1" id="KW-0378">Hydrolase</keyword>
<dbReference type="PANTHER" id="PTHR48081:SF8">
    <property type="entry name" value="ALPHA_BETA HYDROLASE FOLD-3 DOMAIN-CONTAINING PROTEIN-RELATED"/>
    <property type="match status" value="1"/>
</dbReference>
<dbReference type="GO" id="GO:0016787">
    <property type="term" value="F:hydrolase activity"/>
    <property type="evidence" value="ECO:0007669"/>
    <property type="project" value="UniProtKB-KW"/>
</dbReference>
<name>A0A6J7GRF8_9ZZZZ</name>
<dbReference type="Gene3D" id="3.40.50.1820">
    <property type="entry name" value="alpha/beta hydrolase"/>
    <property type="match status" value="1"/>
</dbReference>
<dbReference type="EMBL" id="CAFBMR010000019">
    <property type="protein sequence ID" value="CAB4909784.1"/>
    <property type="molecule type" value="Genomic_DNA"/>
</dbReference>
<reference evidence="3" key="1">
    <citation type="submission" date="2020-05" db="EMBL/GenBank/DDBJ databases">
        <authorList>
            <person name="Chiriac C."/>
            <person name="Salcher M."/>
            <person name="Ghai R."/>
            <person name="Kavagutti S V."/>
        </authorList>
    </citation>
    <scope>NUCLEOTIDE SEQUENCE</scope>
</reference>
<dbReference type="PANTHER" id="PTHR48081">
    <property type="entry name" value="AB HYDROLASE SUPERFAMILY PROTEIN C4A8.06C"/>
    <property type="match status" value="1"/>
</dbReference>
<organism evidence="3">
    <name type="scientific">freshwater metagenome</name>
    <dbReference type="NCBI Taxonomy" id="449393"/>
    <lineage>
        <taxon>unclassified sequences</taxon>
        <taxon>metagenomes</taxon>
        <taxon>ecological metagenomes</taxon>
    </lineage>
</organism>
<protein>
    <submittedName>
        <fullName evidence="3">Unannotated protein</fullName>
    </submittedName>
</protein>
<evidence type="ECO:0000313" key="3">
    <source>
        <dbReference type="EMBL" id="CAB4909784.1"/>
    </source>
</evidence>
<dbReference type="SUPFAM" id="SSF53474">
    <property type="entry name" value="alpha/beta-Hydrolases"/>
    <property type="match status" value="1"/>
</dbReference>
<feature type="domain" description="Alpha/beta hydrolase fold-3" evidence="2">
    <location>
        <begin position="89"/>
        <end position="291"/>
    </location>
</feature>
<dbReference type="Pfam" id="PF07859">
    <property type="entry name" value="Abhydrolase_3"/>
    <property type="match status" value="1"/>
</dbReference>
<evidence type="ECO:0000259" key="2">
    <source>
        <dbReference type="Pfam" id="PF07859"/>
    </source>
</evidence>
<evidence type="ECO:0000256" key="1">
    <source>
        <dbReference type="ARBA" id="ARBA00022801"/>
    </source>
</evidence>